<feature type="compositionally biased region" description="Polar residues" evidence="1">
    <location>
        <begin position="165"/>
        <end position="175"/>
    </location>
</feature>
<feature type="compositionally biased region" description="Acidic residues" evidence="1">
    <location>
        <begin position="67"/>
        <end position="88"/>
    </location>
</feature>
<reference evidence="2" key="1">
    <citation type="submission" date="2018-11" db="EMBL/GenBank/DDBJ databases">
        <authorList>
            <consortium name="Pathogen Informatics"/>
        </authorList>
    </citation>
    <scope>NUCLEOTIDE SEQUENCE</scope>
</reference>
<feature type="region of interest" description="Disordered" evidence="1">
    <location>
        <begin position="1"/>
        <end position="25"/>
    </location>
</feature>
<feature type="compositionally biased region" description="Basic and acidic residues" evidence="1">
    <location>
        <begin position="142"/>
        <end position="162"/>
    </location>
</feature>
<feature type="region of interest" description="Disordered" evidence="1">
    <location>
        <begin position="142"/>
        <end position="175"/>
    </location>
</feature>
<dbReference type="AlphaFoldDB" id="A0A3S5AAI2"/>
<gene>
    <name evidence="2" type="ORF">PXEA_LOCUS9389</name>
</gene>
<keyword evidence="3" id="KW-1185">Reference proteome</keyword>
<accession>A0A3S5AAI2</accession>
<evidence type="ECO:0000313" key="2">
    <source>
        <dbReference type="EMBL" id="VEL15949.1"/>
    </source>
</evidence>
<dbReference type="Proteomes" id="UP000784294">
    <property type="component" value="Unassembled WGS sequence"/>
</dbReference>
<feature type="compositionally biased region" description="Basic and acidic residues" evidence="1">
    <location>
        <begin position="89"/>
        <end position="99"/>
    </location>
</feature>
<evidence type="ECO:0000313" key="3">
    <source>
        <dbReference type="Proteomes" id="UP000784294"/>
    </source>
</evidence>
<feature type="compositionally biased region" description="Polar residues" evidence="1">
    <location>
        <begin position="47"/>
        <end position="59"/>
    </location>
</feature>
<dbReference type="EMBL" id="CAAALY010026536">
    <property type="protein sequence ID" value="VEL15949.1"/>
    <property type="molecule type" value="Genomic_DNA"/>
</dbReference>
<name>A0A3S5AAI2_9PLAT</name>
<feature type="compositionally biased region" description="Basic and acidic residues" evidence="1">
    <location>
        <begin position="106"/>
        <end position="115"/>
    </location>
</feature>
<evidence type="ECO:0000256" key="1">
    <source>
        <dbReference type="SAM" id="MobiDB-lite"/>
    </source>
</evidence>
<protein>
    <submittedName>
        <fullName evidence="2">Uncharacterized protein</fullName>
    </submittedName>
</protein>
<feature type="region of interest" description="Disordered" evidence="1">
    <location>
        <begin position="47"/>
        <end position="115"/>
    </location>
</feature>
<organism evidence="2 3">
    <name type="scientific">Protopolystoma xenopodis</name>
    <dbReference type="NCBI Taxonomy" id="117903"/>
    <lineage>
        <taxon>Eukaryota</taxon>
        <taxon>Metazoa</taxon>
        <taxon>Spiralia</taxon>
        <taxon>Lophotrochozoa</taxon>
        <taxon>Platyhelminthes</taxon>
        <taxon>Monogenea</taxon>
        <taxon>Polyopisthocotylea</taxon>
        <taxon>Polystomatidea</taxon>
        <taxon>Polystomatidae</taxon>
        <taxon>Protopolystoma</taxon>
    </lineage>
</organism>
<sequence length="175" mass="20281">MLMTIPTTAEHLQPAYPSHPPHPMPQTLQKSTIHVKLNEVVGDSYQGRSAQTINTSTLGARQRAMQEEVEVEDEEEEEEEEEEEDKEQDEDKAKREVKTGRMGTRGWEEKKTVKDHGRGLDMRYAAEVTGFQEQIGMTEKRDLMKEELEPEKQKKLTKEKVPMMRQTQAKWQVSL</sequence>
<comment type="caution">
    <text evidence="2">The sequence shown here is derived from an EMBL/GenBank/DDBJ whole genome shotgun (WGS) entry which is preliminary data.</text>
</comment>
<proteinExistence type="predicted"/>